<keyword evidence="1" id="KW-0769">Symport</keyword>
<comment type="similarity">
    <text evidence="1">Belongs to the glutamate:Na(+) symporter (ESS) (TC 2.A.27) family.</text>
</comment>
<keyword evidence="1" id="KW-1133">Transmembrane helix</keyword>
<gene>
    <name evidence="3" type="primary">gltS</name>
    <name evidence="3" type="ORF">B9O19_00045</name>
</gene>
<dbReference type="KEGG" id="mpec:B9O19_00045"/>
<reference evidence="3 4" key="1">
    <citation type="submission" date="2017-04" db="EMBL/GenBank/DDBJ databases">
        <title>Monoglobus pectinilyticus 14 draft genome.</title>
        <authorList>
            <person name="Kim C."/>
            <person name="Rosendale D.I."/>
            <person name="Kelly W.J."/>
            <person name="Tannock G.W."/>
            <person name="Patchett M.L."/>
            <person name="Jordens J.Z."/>
        </authorList>
    </citation>
    <scope>NUCLEOTIDE SEQUENCE [LARGE SCALE GENOMIC DNA]</scope>
    <source>
        <strain evidence="3 4">14</strain>
    </source>
</reference>
<accession>A0A2K9NYW3</accession>
<feature type="transmembrane region" description="Helical" evidence="1">
    <location>
        <begin position="95"/>
        <end position="116"/>
    </location>
</feature>
<evidence type="ECO:0000313" key="4">
    <source>
        <dbReference type="Proteomes" id="UP000235589"/>
    </source>
</evidence>
<feature type="transmembrane region" description="Helical" evidence="1">
    <location>
        <begin position="219"/>
        <end position="239"/>
    </location>
</feature>
<proteinExistence type="inferred from homology"/>
<feature type="transmembrane region" description="Helical" evidence="1">
    <location>
        <begin position="306"/>
        <end position="326"/>
    </location>
</feature>
<dbReference type="OrthoDB" id="4921038at2"/>
<dbReference type="GO" id="GO:0005886">
    <property type="term" value="C:plasma membrane"/>
    <property type="evidence" value="ECO:0007669"/>
    <property type="project" value="UniProtKB-SubCell"/>
</dbReference>
<dbReference type="GO" id="GO:0015813">
    <property type="term" value="P:L-glutamate transmembrane transport"/>
    <property type="evidence" value="ECO:0007669"/>
    <property type="project" value="UniProtKB-UniRule"/>
</dbReference>
<keyword evidence="1" id="KW-0915">Sodium</keyword>
<keyword evidence="1" id="KW-0406">Ion transport</keyword>
<dbReference type="PANTHER" id="PTHR36178:SF1">
    <property type="entry name" value="SODIUM_GLUTAMATE SYMPORTER"/>
    <property type="match status" value="1"/>
</dbReference>
<keyword evidence="4" id="KW-1185">Reference proteome</keyword>
<comment type="function">
    <text evidence="1">Catalyzes the sodium-dependent transport of glutamate.</text>
</comment>
<evidence type="ECO:0000256" key="2">
    <source>
        <dbReference type="NCBIfam" id="TIGR00210"/>
    </source>
</evidence>
<keyword evidence="1" id="KW-0812">Transmembrane</keyword>
<comment type="caution">
    <text evidence="1">Lacks conserved residue(s) required for the propagation of feature annotation.</text>
</comment>
<dbReference type="NCBIfam" id="TIGR00210">
    <property type="entry name" value="gltS"/>
    <property type="match status" value="1"/>
</dbReference>
<dbReference type="RefSeq" id="WP_102364588.1">
    <property type="nucleotide sequence ID" value="NZ_CP020991.1"/>
</dbReference>
<comment type="subcellular location">
    <subcellularLocation>
        <location evidence="1">Cell membrane</location>
        <topology evidence="1">Multi-pass membrane protein</topology>
    </subcellularLocation>
</comment>
<evidence type="ECO:0000313" key="3">
    <source>
        <dbReference type="EMBL" id="AUO18232.1"/>
    </source>
</evidence>
<protein>
    <recommendedName>
        <fullName evidence="1 2">Sodium/glutamate symporter</fullName>
    </recommendedName>
</protein>
<sequence>MTIYLDMIQSLALATGLLFFGKFVKRRIHFFQKYCIPSPVIGGLIFSVLVFICHEFGWLYINFNTTLQDFFMIAFFTTVGYNASIKPLKQGGKHIFIFLVLIACLIICQNIIALGIGKLLNVPPLLSLCTGSIPMVGGHGSAGAFGPTIKAMGVDGATSVAIASATFGLVAGSAIGGPIAKRLIEKKNLYKEVEHRLDDPDIEDSVSGFKEFIASGFSYGFYQIVIAMGLGTLVSYVLKLTGLKFPSYIGAMLVAAAIRNYSDFTGKFKVYFMEIQEIGEASLSFFLSMALMTLELWTLSNLALPMLILLASQLILMMLFSRFVIFKYMGKDYDAAVMTAGACGFGMGATPNAMANMQSIVDKYAPSPQAFLVVPIVGALFIDFLNSLIITGFISFF</sequence>
<dbReference type="InterPro" id="IPR004445">
    <property type="entry name" value="GltS"/>
</dbReference>
<keyword evidence="1" id="KW-0813">Transport</keyword>
<dbReference type="PANTHER" id="PTHR36178">
    <property type="entry name" value="SLR0625 PROTEIN"/>
    <property type="match status" value="1"/>
</dbReference>
<feature type="transmembrane region" description="Helical" evidence="1">
    <location>
        <begin position="6"/>
        <end position="24"/>
    </location>
</feature>
<dbReference type="GO" id="GO:0015501">
    <property type="term" value="F:glutamate:sodium symporter activity"/>
    <property type="evidence" value="ECO:0007669"/>
    <property type="project" value="UniProtKB-UniRule"/>
</dbReference>
<keyword evidence="1" id="KW-0472">Membrane</keyword>
<keyword evidence="1" id="KW-0029">Amino-acid transport</keyword>
<organism evidence="3 4">
    <name type="scientific">Monoglobus pectinilyticus</name>
    <dbReference type="NCBI Taxonomy" id="1981510"/>
    <lineage>
        <taxon>Bacteria</taxon>
        <taxon>Bacillati</taxon>
        <taxon>Bacillota</taxon>
        <taxon>Clostridia</taxon>
        <taxon>Monoglobales</taxon>
        <taxon>Monoglobaceae</taxon>
        <taxon>Monoglobus</taxon>
    </lineage>
</organism>
<dbReference type="Pfam" id="PF03616">
    <property type="entry name" value="Glt_symporter"/>
    <property type="match status" value="1"/>
</dbReference>
<dbReference type="EMBL" id="CP020991">
    <property type="protein sequence ID" value="AUO18232.1"/>
    <property type="molecule type" value="Genomic_DNA"/>
</dbReference>
<feature type="transmembrane region" description="Helical" evidence="1">
    <location>
        <begin position="333"/>
        <end position="350"/>
    </location>
</feature>
<feature type="transmembrane region" description="Helical" evidence="1">
    <location>
        <begin position="160"/>
        <end position="180"/>
    </location>
</feature>
<feature type="transmembrane region" description="Helical" evidence="1">
    <location>
        <begin position="67"/>
        <end position="83"/>
    </location>
</feature>
<dbReference type="HAMAP" id="MF_02062">
    <property type="entry name" value="GltS"/>
    <property type="match status" value="1"/>
</dbReference>
<feature type="transmembrane region" description="Helical" evidence="1">
    <location>
        <begin position="370"/>
        <end position="396"/>
    </location>
</feature>
<keyword evidence="1" id="KW-1003">Cell membrane</keyword>
<name>A0A2K9NYW3_9FIRM</name>
<evidence type="ECO:0000256" key="1">
    <source>
        <dbReference type="HAMAP-Rule" id="MF_02062"/>
    </source>
</evidence>
<dbReference type="Proteomes" id="UP000235589">
    <property type="component" value="Chromosome"/>
</dbReference>
<feature type="transmembrane region" description="Helical" evidence="1">
    <location>
        <begin position="36"/>
        <end position="61"/>
    </location>
</feature>
<dbReference type="AlphaFoldDB" id="A0A2K9NYW3"/>
<keyword evidence="1" id="KW-0739">Sodium transport</keyword>
<dbReference type="GeneID" id="98061478"/>